<keyword evidence="2" id="KW-0808">Transferase</keyword>
<dbReference type="EC" id="2.3.1.-" evidence="2"/>
<feature type="domain" description="N-acetyltransferase" evidence="1">
    <location>
        <begin position="140"/>
        <end position="276"/>
    </location>
</feature>
<dbReference type="Gene3D" id="3.40.630.30">
    <property type="match status" value="2"/>
</dbReference>
<accession>A0ABW1LBC4</accession>
<dbReference type="RefSeq" id="WP_377735630.1">
    <property type="nucleotide sequence ID" value="NZ_JBHSRI010000025.1"/>
</dbReference>
<gene>
    <name evidence="2" type="ORF">ACFPYN_16350</name>
</gene>
<evidence type="ECO:0000313" key="2">
    <source>
        <dbReference type="EMBL" id="MFC6040999.1"/>
    </source>
</evidence>
<reference evidence="3" key="1">
    <citation type="journal article" date="2019" name="Int. J. Syst. Evol. Microbiol.">
        <title>The Global Catalogue of Microorganisms (GCM) 10K type strain sequencing project: providing services to taxonomists for standard genome sequencing and annotation.</title>
        <authorList>
            <consortium name="The Broad Institute Genomics Platform"/>
            <consortium name="The Broad Institute Genome Sequencing Center for Infectious Disease"/>
            <person name="Wu L."/>
            <person name="Ma J."/>
        </authorList>
    </citation>
    <scope>NUCLEOTIDE SEQUENCE [LARGE SCALE GENOMIC DNA]</scope>
    <source>
        <strain evidence="3">CCUG 54527</strain>
    </source>
</reference>
<dbReference type="InterPro" id="IPR000182">
    <property type="entry name" value="GNAT_dom"/>
</dbReference>
<dbReference type="InterPro" id="IPR050276">
    <property type="entry name" value="MshD_Acetyltransferase"/>
</dbReference>
<dbReference type="PANTHER" id="PTHR43617">
    <property type="entry name" value="L-AMINO ACID N-ACETYLTRANSFERASE"/>
    <property type="match status" value="1"/>
</dbReference>
<dbReference type="PANTHER" id="PTHR43617:SF20">
    <property type="entry name" value="N-ALPHA-ACETYLTRANSFERASE RIMI"/>
    <property type="match status" value="1"/>
</dbReference>
<name>A0ABW1LBC4_9BACL</name>
<dbReference type="CDD" id="cd04301">
    <property type="entry name" value="NAT_SF"/>
    <property type="match status" value="2"/>
</dbReference>
<dbReference type="Proteomes" id="UP001596170">
    <property type="component" value="Unassembled WGS sequence"/>
</dbReference>
<evidence type="ECO:0000313" key="3">
    <source>
        <dbReference type="Proteomes" id="UP001596170"/>
    </source>
</evidence>
<dbReference type="InterPro" id="IPR016181">
    <property type="entry name" value="Acyl_CoA_acyltransferase"/>
</dbReference>
<dbReference type="Pfam" id="PF13673">
    <property type="entry name" value="Acetyltransf_10"/>
    <property type="match status" value="1"/>
</dbReference>
<protein>
    <submittedName>
        <fullName evidence="2">GNAT family N-acetyltransferase</fullName>
        <ecNumber evidence="2">2.3.1.-</ecNumber>
    </submittedName>
</protein>
<comment type="caution">
    <text evidence="2">The sequence shown here is derived from an EMBL/GenBank/DDBJ whole genome shotgun (WGS) entry which is preliminary data.</text>
</comment>
<dbReference type="PROSITE" id="PS51186">
    <property type="entry name" value="GNAT"/>
    <property type="match status" value="2"/>
</dbReference>
<dbReference type="GO" id="GO:0016746">
    <property type="term" value="F:acyltransferase activity"/>
    <property type="evidence" value="ECO:0007669"/>
    <property type="project" value="UniProtKB-KW"/>
</dbReference>
<keyword evidence="2" id="KW-0012">Acyltransferase</keyword>
<keyword evidence="3" id="KW-1185">Reference proteome</keyword>
<proteinExistence type="predicted"/>
<evidence type="ECO:0000259" key="1">
    <source>
        <dbReference type="PROSITE" id="PS51186"/>
    </source>
</evidence>
<organism evidence="2 3">
    <name type="scientific">Paenisporosarcina macmurdoensis</name>
    <dbReference type="NCBI Taxonomy" id="212659"/>
    <lineage>
        <taxon>Bacteria</taxon>
        <taxon>Bacillati</taxon>
        <taxon>Bacillota</taxon>
        <taxon>Bacilli</taxon>
        <taxon>Bacillales</taxon>
        <taxon>Caryophanaceae</taxon>
        <taxon>Paenisporosarcina</taxon>
    </lineage>
</organism>
<dbReference type="EMBL" id="JBHSRI010000025">
    <property type="protein sequence ID" value="MFC6040999.1"/>
    <property type="molecule type" value="Genomic_DNA"/>
</dbReference>
<feature type="domain" description="N-acetyltransferase" evidence="1">
    <location>
        <begin position="1"/>
        <end position="135"/>
    </location>
</feature>
<sequence length="278" mass="32012">MLTTKQLQDIETLQKECERHDNLQLKLNWEMLRNRETDQLDFLTYDNEELIAFLGVYAFGSTAEVCGMVKPSERRQGHFYELFSKAKVDLKLHGFKNILLNAPASSEAAKAFLNAEGAIYKFTEHQMYWQPQLLEASEGFTLRHATSNDIDMRVRLDIEAFGVSEEDAKVMESRIESDEDTDMFMITMDDKTIGKIRVKREDGEAWIYGFCILPDYQGKGIGSKVLRKVVKDQSSLGHSVHLEVETKNEHALKLYESVGFKAIHAQDYYVYQIKTDSK</sequence>
<dbReference type="SUPFAM" id="SSF55729">
    <property type="entry name" value="Acyl-CoA N-acyltransferases (Nat)"/>
    <property type="match status" value="2"/>
</dbReference>